<dbReference type="KEGG" id="cpra:CPter91_3497"/>
<dbReference type="SUPFAM" id="SSF47413">
    <property type="entry name" value="lambda repressor-like DNA-binding domains"/>
    <property type="match status" value="1"/>
</dbReference>
<feature type="domain" description="HTH cro/C1-type" evidence="1">
    <location>
        <begin position="41"/>
        <end position="96"/>
    </location>
</feature>
<dbReference type="InterPro" id="IPR001387">
    <property type="entry name" value="Cro/C1-type_HTH"/>
</dbReference>
<dbReference type="CDD" id="cd00093">
    <property type="entry name" value="HTH_XRE"/>
    <property type="match status" value="1"/>
</dbReference>
<dbReference type="OrthoDB" id="8780787at2"/>
<evidence type="ECO:0000259" key="1">
    <source>
        <dbReference type="PROSITE" id="PS50943"/>
    </source>
</evidence>
<dbReference type="GO" id="GO:0003677">
    <property type="term" value="F:DNA binding"/>
    <property type="evidence" value="ECO:0007669"/>
    <property type="project" value="InterPro"/>
</dbReference>
<dbReference type="STRING" id="279113.CPter91_3497"/>
<dbReference type="InterPro" id="IPR010982">
    <property type="entry name" value="Lambda_DNA-bd_dom_sf"/>
</dbReference>
<dbReference type="Gene3D" id="1.10.260.40">
    <property type="entry name" value="lambda repressor-like DNA-binding domains"/>
    <property type="match status" value="1"/>
</dbReference>
<reference evidence="2 3" key="1">
    <citation type="submission" date="2015-11" db="EMBL/GenBank/DDBJ databases">
        <title>Exploring the genomic traits of fungus-feeding bacterial genus Collimonas.</title>
        <authorList>
            <person name="Song C."/>
            <person name="Schmidt R."/>
            <person name="de Jager V."/>
            <person name="Krzyzanowska D."/>
            <person name="Jongedijk E."/>
            <person name="Cankar K."/>
            <person name="Beekwilder J."/>
            <person name="van Veen A."/>
            <person name="de Boer W."/>
            <person name="van Veen J.A."/>
            <person name="Garbeva P."/>
        </authorList>
    </citation>
    <scope>NUCLEOTIDE SEQUENCE [LARGE SCALE GENOMIC DNA]</scope>
    <source>
        <strain evidence="2 3">Ter91</strain>
    </source>
</reference>
<protein>
    <submittedName>
        <fullName evidence="2">Helix-turn-helix family protein</fullName>
    </submittedName>
</protein>
<dbReference type="Proteomes" id="UP000074561">
    <property type="component" value="Chromosome"/>
</dbReference>
<proteinExistence type="predicted"/>
<dbReference type="EMBL" id="CP013234">
    <property type="protein sequence ID" value="AMP05822.1"/>
    <property type="molecule type" value="Genomic_DNA"/>
</dbReference>
<name>A0A127Q888_9BURK</name>
<evidence type="ECO:0000313" key="2">
    <source>
        <dbReference type="EMBL" id="AMP05822.1"/>
    </source>
</evidence>
<dbReference type="SMART" id="SM00530">
    <property type="entry name" value="HTH_XRE"/>
    <property type="match status" value="1"/>
</dbReference>
<dbReference type="AlphaFoldDB" id="A0A127Q888"/>
<dbReference type="PROSITE" id="PS50943">
    <property type="entry name" value="HTH_CROC1"/>
    <property type="match status" value="1"/>
</dbReference>
<accession>A0A127Q888</accession>
<dbReference type="Pfam" id="PF01381">
    <property type="entry name" value="HTH_3"/>
    <property type="match status" value="1"/>
</dbReference>
<evidence type="ECO:0000313" key="3">
    <source>
        <dbReference type="Proteomes" id="UP000074561"/>
    </source>
</evidence>
<gene>
    <name evidence="2" type="ORF">CPter91_3497</name>
</gene>
<sequence>MNAEGSMGYVNDIAAFSASADRRAGAGAQACDRGEEICRRLILARKLNHLDQREAAKTLGYSNSSQLSKIEAGQASVSREFIVRAAIAYGVSADYLLGLSNEPERDPRTAEQVAVLRSVQGTVEQNVAAMVTVLLKNAGEVAPLRSHLESLTQRVSQLQEAYDKVCRKNEVFQNDVLAGSILEKAIDAAGDAACKAKQFVERRTMVADFRAKAATDDTSYPLFSGAC</sequence>
<dbReference type="PATRIC" id="fig|279113.9.peg.3468"/>
<organism evidence="2 3">
    <name type="scientific">Collimonas pratensis</name>
    <dbReference type="NCBI Taxonomy" id="279113"/>
    <lineage>
        <taxon>Bacteria</taxon>
        <taxon>Pseudomonadati</taxon>
        <taxon>Pseudomonadota</taxon>
        <taxon>Betaproteobacteria</taxon>
        <taxon>Burkholderiales</taxon>
        <taxon>Oxalobacteraceae</taxon>
        <taxon>Collimonas</taxon>
    </lineage>
</organism>